<dbReference type="EMBL" id="CP050856">
    <property type="protein sequence ID" value="QLH64478.1"/>
    <property type="molecule type" value="Genomic_DNA"/>
</dbReference>
<dbReference type="Pfam" id="PF13610">
    <property type="entry name" value="DDE_Tnp_IS240"/>
    <property type="match status" value="1"/>
</dbReference>
<comment type="function">
    <text evidence="1">Involved in the transposition of the insertion sequence.</text>
</comment>
<sequence>MSLIRNAFSRLHYPVDIMAQCVRWYLAYALSLRNIEEMMAERGIVVDHSTLHRWVIRQVPLLDKVFRRHKRTVGRRWRMDETYIKVKGQWKYLYRAVDTAGQTIDFLLTAKRDSAAALRFFRKAIRHHGEPEVVTIDKSGANTAALATLNADKPDEEAITVRQSKYLNNLIEQDHRNIKRRTWPMLGFKSFRRAQTILTGIELSNMIRKGQYQHPQSEGLSPAEQFYLLAA</sequence>
<protein>
    <submittedName>
        <fullName evidence="6">IS6 family transposase</fullName>
    </submittedName>
</protein>
<dbReference type="InterPro" id="IPR047930">
    <property type="entry name" value="Transpos_IS6"/>
</dbReference>
<evidence type="ECO:0000256" key="1">
    <source>
        <dbReference type="ARBA" id="ARBA00002286"/>
    </source>
</evidence>
<dbReference type="PANTHER" id="PTHR35528">
    <property type="entry name" value="BLL1675 PROTEIN"/>
    <property type="match status" value="1"/>
</dbReference>
<dbReference type="NCBIfam" id="NF033587">
    <property type="entry name" value="transpos_IS6"/>
    <property type="match status" value="1"/>
</dbReference>
<evidence type="ECO:0000313" key="6">
    <source>
        <dbReference type="EMBL" id="QLH64478.1"/>
    </source>
</evidence>
<keyword evidence="2" id="KW-0815">Transposition</keyword>
<dbReference type="InterPro" id="IPR001584">
    <property type="entry name" value="Integrase_cat-core"/>
</dbReference>
<evidence type="ECO:0000256" key="2">
    <source>
        <dbReference type="ARBA" id="ARBA00022578"/>
    </source>
</evidence>
<evidence type="ECO:0000256" key="4">
    <source>
        <dbReference type="ARBA" id="ARBA00023172"/>
    </source>
</evidence>
<name>A0A7D5SUN9_9GAMM</name>
<evidence type="ECO:0000259" key="5">
    <source>
        <dbReference type="PROSITE" id="PS50994"/>
    </source>
</evidence>
<dbReference type="InterPro" id="IPR052183">
    <property type="entry name" value="IS_Transposase"/>
</dbReference>
<dbReference type="GO" id="GO:0003677">
    <property type="term" value="F:DNA binding"/>
    <property type="evidence" value="ECO:0007669"/>
    <property type="project" value="UniProtKB-KW"/>
</dbReference>
<dbReference type="Proteomes" id="UP000042738">
    <property type="component" value="Plasmid pSsAf2.3-1"/>
</dbReference>
<reference evidence="6 7" key="1">
    <citation type="journal article" date="2014" name="Genome Announc.">
        <title>Whole-Genome Sequence of Serratia symbiotica Strain CWBI-2.3T, a Free-Living Symbiont of the Black Bean Aphid Aphis fabae.</title>
        <authorList>
            <person name="Foray V."/>
            <person name="Grigorescu A.S."/>
            <person name="Sabri A."/>
            <person name="Haubruge E."/>
            <person name="Lognay G."/>
            <person name="Francis F."/>
            <person name="Fauconnier M.L."/>
            <person name="Hance T."/>
            <person name="Thonart P."/>
        </authorList>
    </citation>
    <scope>NUCLEOTIDE SEQUENCE [LARGE SCALE GENOMIC DNA]</scope>
    <source>
        <strain evidence="6">CWBI-2.3</strain>
        <plasmid evidence="6 7">pSsAf2.3-1</plasmid>
    </source>
</reference>
<dbReference type="GO" id="GO:0032196">
    <property type="term" value="P:transposition"/>
    <property type="evidence" value="ECO:0007669"/>
    <property type="project" value="UniProtKB-KW"/>
</dbReference>
<dbReference type="InterPro" id="IPR012337">
    <property type="entry name" value="RNaseH-like_sf"/>
</dbReference>
<dbReference type="GeneID" id="93738132"/>
<keyword evidence="6" id="KW-0614">Plasmid</keyword>
<evidence type="ECO:0000313" key="7">
    <source>
        <dbReference type="Proteomes" id="UP000042738"/>
    </source>
</evidence>
<keyword evidence="3" id="KW-0238">DNA-binding</keyword>
<geneLocation type="plasmid" evidence="6 7">
    <name>pSsAf2.3-1</name>
</geneLocation>
<dbReference type="GO" id="GO:0015074">
    <property type="term" value="P:DNA integration"/>
    <property type="evidence" value="ECO:0007669"/>
    <property type="project" value="InterPro"/>
</dbReference>
<dbReference type="InterPro" id="IPR036397">
    <property type="entry name" value="RNaseH_sf"/>
</dbReference>
<dbReference type="PROSITE" id="PS50994">
    <property type="entry name" value="INTEGRASE"/>
    <property type="match status" value="1"/>
</dbReference>
<dbReference type="InterPro" id="IPR032874">
    <property type="entry name" value="DDE_dom"/>
</dbReference>
<dbReference type="GO" id="GO:0006310">
    <property type="term" value="P:DNA recombination"/>
    <property type="evidence" value="ECO:0007669"/>
    <property type="project" value="UniProtKB-KW"/>
</dbReference>
<keyword evidence="4" id="KW-0233">DNA recombination</keyword>
<dbReference type="SUPFAM" id="SSF53098">
    <property type="entry name" value="Ribonuclease H-like"/>
    <property type="match status" value="1"/>
</dbReference>
<accession>A0A7D5SUN9</accession>
<organism evidence="6 7">
    <name type="scientific">Serratia symbiotica</name>
    <dbReference type="NCBI Taxonomy" id="138074"/>
    <lineage>
        <taxon>Bacteria</taxon>
        <taxon>Pseudomonadati</taxon>
        <taxon>Pseudomonadota</taxon>
        <taxon>Gammaproteobacteria</taxon>
        <taxon>Enterobacterales</taxon>
        <taxon>Yersiniaceae</taxon>
        <taxon>Serratia</taxon>
    </lineage>
</organism>
<dbReference type="PANTHER" id="PTHR35528:SF3">
    <property type="entry name" value="BLL1675 PROTEIN"/>
    <property type="match status" value="1"/>
</dbReference>
<gene>
    <name evidence="6" type="ORF">SYMBAF_16780</name>
</gene>
<dbReference type="RefSeq" id="WP_152609110.1">
    <property type="nucleotide sequence ID" value="NZ_CAXKXZ010000015.1"/>
</dbReference>
<feature type="domain" description="Integrase catalytic" evidence="5">
    <location>
        <begin position="68"/>
        <end position="230"/>
    </location>
</feature>
<evidence type="ECO:0000256" key="3">
    <source>
        <dbReference type="ARBA" id="ARBA00023125"/>
    </source>
</evidence>
<proteinExistence type="predicted"/>
<dbReference type="AlphaFoldDB" id="A0A7D5SUN9"/>
<dbReference type="Gene3D" id="3.30.420.10">
    <property type="entry name" value="Ribonuclease H-like superfamily/Ribonuclease H"/>
    <property type="match status" value="1"/>
</dbReference>